<feature type="domain" description="BioF2-like acetyltransferase" evidence="2">
    <location>
        <begin position="212"/>
        <end position="354"/>
    </location>
</feature>
<sequence length="418" mass="46053">MPPGRLVVTVCRDAERFGALADAWDGLYRRCAAATPFQSHAWLHSWWLSYGQRGRLRLVLVHREPPESSQPSQPSEPPEPVRASGVPVTAPAGASAGTPAAPARELVAAAPLMLRYRPLPTLLPLGLDISDFCDVLLDDRCPQAADALATGLRHLARTALVELREVRPGAAAERVVERWRGPVRRRADSVCLELPGVPMDDLLRRLSGASARNARRKLRRIDELGITHRAVAEHEVPGAVATMLALHGQQWQGRGVTPEHLRPRFAEHLARATGQLVRTGDAALTEYRLGDLVLVSEVTLFSRHLAGGYLYGAHPEARAKVDIATMLLRQDAARATATGRRVLSLLRGDEPYKRHWRPETVVNQRLLLARRHLAPVLWLRAGHLAARAALADLARTRLPTLLAWRTRLRGRHTGGAPR</sequence>
<accession>A0A7H8NN18</accession>
<reference evidence="3 4" key="1">
    <citation type="submission" date="2020-06" db="EMBL/GenBank/DDBJ databases">
        <title>Genome mining for natural products.</title>
        <authorList>
            <person name="Zhang B."/>
            <person name="Shi J."/>
            <person name="Ge H."/>
        </authorList>
    </citation>
    <scope>NUCLEOTIDE SEQUENCE [LARGE SCALE GENOMIC DNA]</scope>
    <source>
        <strain evidence="3 4">NA00687</strain>
    </source>
</reference>
<keyword evidence="3" id="KW-0808">Transferase</keyword>
<dbReference type="AlphaFoldDB" id="A0A7H8NN18"/>
<keyword evidence="4" id="KW-1185">Reference proteome</keyword>
<evidence type="ECO:0000259" key="2">
    <source>
        <dbReference type="Pfam" id="PF13480"/>
    </source>
</evidence>
<feature type="region of interest" description="Disordered" evidence="1">
    <location>
        <begin position="64"/>
        <end position="101"/>
    </location>
</feature>
<name>A0A7H8NN18_9ACTN</name>
<feature type="compositionally biased region" description="Low complexity" evidence="1">
    <location>
        <begin position="85"/>
        <end position="101"/>
    </location>
</feature>
<evidence type="ECO:0000313" key="4">
    <source>
        <dbReference type="Proteomes" id="UP000509303"/>
    </source>
</evidence>
<dbReference type="EMBL" id="CP054929">
    <property type="protein sequence ID" value="QKW54898.1"/>
    <property type="molecule type" value="Genomic_DNA"/>
</dbReference>
<dbReference type="SUPFAM" id="SSF55729">
    <property type="entry name" value="Acyl-CoA N-acyltransferases (Nat)"/>
    <property type="match status" value="1"/>
</dbReference>
<dbReference type="InterPro" id="IPR038740">
    <property type="entry name" value="BioF2-like_GNAT_dom"/>
</dbReference>
<dbReference type="Proteomes" id="UP000509303">
    <property type="component" value="Chromosome"/>
</dbReference>
<dbReference type="InterPro" id="IPR016181">
    <property type="entry name" value="Acyl_CoA_acyltransferase"/>
</dbReference>
<gene>
    <name evidence="3" type="ORF">HUT08_30300</name>
</gene>
<evidence type="ECO:0000313" key="3">
    <source>
        <dbReference type="EMBL" id="QKW54898.1"/>
    </source>
</evidence>
<proteinExistence type="predicted"/>
<dbReference type="Pfam" id="PF13480">
    <property type="entry name" value="Acetyltransf_6"/>
    <property type="match status" value="1"/>
</dbReference>
<protein>
    <submittedName>
        <fullName evidence="3">GNAT family N-acetyltransferase</fullName>
    </submittedName>
</protein>
<evidence type="ECO:0000256" key="1">
    <source>
        <dbReference type="SAM" id="MobiDB-lite"/>
    </source>
</evidence>
<organism evidence="3 4">
    <name type="scientific">Streptomyces buecherae</name>
    <dbReference type="NCBI Taxonomy" id="2763006"/>
    <lineage>
        <taxon>Bacteria</taxon>
        <taxon>Bacillati</taxon>
        <taxon>Actinomycetota</taxon>
        <taxon>Actinomycetes</taxon>
        <taxon>Kitasatosporales</taxon>
        <taxon>Streptomycetaceae</taxon>
        <taxon>Streptomyces</taxon>
    </lineage>
</organism>
<dbReference type="GO" id="GO:0016740">
    <property type="term" value="F:transferase activity"/>
    <property type="evidence" value="ECO:0007669"/>
    <property type="project" value="UniProtKB-KW"/>
</dbReference>